<keyword evidence="1" id="KW-0732">Signal</keyword>
<dbReference type="RefSeq" id="WP_131447550.1">
    <property type="nucleotide sequence ID" value="NZ_SJZI01000008.1"/>
</dbReference>
<dbReference type="InterPro" id="IPR002372">
    <property type="entry name" value="PQQ_rpt_dom"/>
</dbReference>
<evidence type="ECO:0000259" key="2">
    <source>
        <dbReference type="Pfam" id="PF00149"/>
    </source>
</evidence>
<feature type="chain" id="PRO_5020631423" evidence="1">
    <location>
        <begin position="24"/>
        <end position="612"/>
    </location>
</feature>
<dbReference type="InterPro" id="IPR018391">
    <property type="entry name" value="PQQ_b-propeller_rpt"/>
</dbReference>
<protein>
    <submittedName>
        <fullName evidence="4">Metallophosphoesterase</fullName>
    </submittedName>
</protein>
<feature type="signal peptide" evidence="1">
    <location>
        <begin position="1"/>
        <end position="23"/>
    </location>
</feature>
<feature type="domain" description="Calcineurin-like phosphoesterase" evidence="2">
    <location>
        <begin position="24"/>
        <end position="201"/>
    </location>
</feature>
<dbReference type="Pfam" id="PF00149">
    <property type="entry name" value="Metallophos"/>
    <property type="match status" value="1"/>
</dbReference>
<dbReference type="InterPro" id="IPR004843">
    <property type="entry name" value="Calcineurin-like_PHP"/>
</dbReference>
<dbReference type="InterPro" id="IPR029052">
    <property type="entry name" value="Metallo-depent_PP-like"/>
</dbReference>
<comment type="caution">
    <text evidence="4">The sequence shown here is derived from an EMBL/GenBank/DDBJ whole genome shotgun (WGS) entry which is preliminary data.</text>
</comment>
<name>A0A4R1BJS7_9BACT</name>
<dbReference type="InterPro" id="IPR011047">
    <property type="entry name" value="Quinoprotein_ADH-like_sf"/>
</dbReference>
<dbReference type="SUPFAM" id="SSF56300">
    <property type="entry name" value="Metallo-dependent phosphatases"/>
    <property type="match status" value="1"/>
</dbReference>
<dbReference type="Gene3D" id="3.60.21.10">
    <property type="match status" value="1"/>
</dbReference>
<gene>
    <name evidence="4" type="ORF">EPD60_05195</name>
</gene>
<dbReference type="Pfam" id="PF13360">
    <property type="entry name" value="PQQ_2"/>
    <property type="match status" value="2"/>
</dbReference>
<accession>A0A4R1BJS7</accession>
<sequence length="612" mass="66558">MNRLTLLFLLLLAAAGAAGQAPAFRFAFISDTHIGSPSGLAEEDLRRTVVDINRRSDVAFVVLTGDITELGTNRQLALAKQILDSLRVPWYIIPGNHDTGWSESGGLGFASVFGTDRFHFIHNGIHFLGCASGPYVRMSDGHVPRGHVNWLQSELKKIGAAEPVVFLNHYPLDEGLDNWYEVVDLLKRKNTVLALCGHGHSNRPVKAEDIPAVMGRSNLRAKEAEGGYNLVDVRDSFVFTERRPLSGAERRWTATAFQKQHYGAAYPRPSFAVNDSFASVHELWRRAAPANVISTPAYANGLVFAGNQDGTLETFDLKTGRPSWRFQTGGPIFSSPATAGGRVVFGSADGNVYCLTNKGSLAWKLKADAAVLGSPLISGDTVYIGASDHRFRAIDLRNGRLLWSFDSLQGPVTSTPVRAGNYLLFGAWDRYLYAWNLAKGELAWKWSNGSPVINYSPAACIPVVSGGTVFVVAPDRYLSAIDLETGATLWRINESTVRESIGISPDGKTIYGKTMQDTVVAFAAAREKTPARWKLNAGFGYEHAPSMLVAADGLVYFGTRNGVVYAIDPESRAVRWAHKIDNSMVNTVRPLGNGAVLASTMDGKIVLLKAGR</sequence>
<dbReference type="EMBL" id="SJZI01000008">
    <property type="protein sequence ID" value="TCJ17591.1"/>
    <property type="molecule type" value="Genomic_DNA"/>
</dbReference>
<dbReference type="PANTHER" id="PTHR34512">
    <property type="entry name" value="CELL SURFACE PROTEIN"/>
    <property type="match status" value="1"/>
</dbReference>
<feature type="domain" description="Pyrrolo-quinoline quinone repeat" evidence="3">
    <location>
        <begin position="282"/>
        <end position="331"/>
    </location>
</feature>
<organism evidence="4 5">
    <name type="scientific">Flaviaesturariibacter flavus</name>
    <dbReference type="NCBI Taxonomy" id="2502780"/>
    <lineage>
        <taxon>Bacteria</taxon>
        <taxon>Pseudomonadati</taxon>
        <taxon>Bacteroidota</taxon>
        <taxon>Chitinophagia</taxon>
        <taxon>Chitinophagales</taxon>
        <taxon>Chitinophagaceae</taxon>
        <taxon>Flaviaestuariibacter</taxon>
    </lineage>
</organism>
<proteinExistence type="predicted"/>
<evidence type="ECO:0000313" key="5">
    <source>
        <dbReference type="Proteomes" id="UP000295334"/>
    </source>
</evidence>
<evidence type="ECO:0000256" key="1">
    <source>
        <dbReference type="SAM" id="SignalP"/>
    </source>
</evidence>
<dbReference type="SMART" id="SM00564">
    <property type="entry name" value="PQQ"/>
    <property type="match status" value="6"/>
</dbReference>
<dbReference type="InterPro" id="IPR015943">
    <property type="entry name" value="WD40/YVTN_repeat-like_dom_sf"/>
</dbReference>
<dbReference type="GO" id="GO:0016787">
    <property type="term" value="F:hydrolase activity"/>
    <property type="evidence" value="ECO:0007669"/>
    <property type="project" value="InterPro"/>
</dbReference>
<dbReference type="Gene3D" id="2.130.10.10">
    <property type="entry name" value="YVTN repeat-like/Quinoprotein amine dehydrogenase"/>
    <property type="match status" value="2"/>
</dbReference>
<reference evidence="4 5" key="1">
    <citation type="submission" date="2019-03" db="EMBL/GenBank/DDBJ databases">
        <authorList>
            <person name="Kim M.K.M."/>
        </authorList>
    </citation>
    <scope>NUCLEOTIDE SEQUENCE [LARGE SCALE GENOMIC DNA]</scope>
    <source>
        <strain evidence="4 5">17J68-12</strain>
    </source>
</reference>
<feature type="domain" description="Pyrrolo-quinoline quinone repeat" evidence="3">
    <location>
        <begin position="393"/>
        <end position="521"/>
    </location>
</feature>
<dbReference type="OrthoDB" id="9816081at2"/>
<dbReference type="SUPFAM" id="SSF50998">
    <property type="entry name" value="Quinoprotein alcohol dehydrogenase-like"/>
    <property type="match status" value="1"/>
</dbReference>
<dbReference type="AlphaFoldDB" id="A0A4R1BJS7"/>
<dbReference type="Proteomes" id="UP000295334">
    <property type="component" value="Unassembled WGS sequence"/>
</dbReference>
<keyword evidence="5" id="KW-1185">Reference proteome</keyword>
<evidence type="ECO:0000313" key="4">
    <source>
        <dbReference type="EMBL" id="TCJ17591.1"/>
    </source>
</evidence>
<evidence type="ECO:0000259" key="3">
    <source>
        <dbReference type="Pfam" id="PF13360"/>
    </source>
</evidence>
<dbReference type="PANTHER" id="PTHR34512:SF30">
    <property type="entry name" value="OUTER MEMBRANE PROTEIN ASSEMBLY FACTOR BAMB"/>
    <property type="match status" value="1"/>
</dbReference>